<dbReference type="EMBL" id="MU854577">
    <property type="protein sequence ID" value="KAK4032766.1"/>
    <property type="molecule type" value="Genomic_DNA"/>
</dbReference>
<organism evidence="3 4">
    <name type="scientific">Parachaetomium inaequale</name>
    <dbReference type="NCBI Taxonomy" id="2588326"/>
    <lineage>
        <taxon>Eukaryota</taxon>
        <taxon>Fungi</taxon>
        <taxon>Dikarya</taxon>
        <taxon>Ascomycota</taxon>
        <taxon>Pezizomycotina</taxon>
        <taxon>Sordariomycetes</taxon>
        <taxon>Sordariomycetidae</taxon>
        <taxon>Sordariales</taxon>
        <taxon>Chaetomiaceae</taxon>
        <taxon>Parachaetomium</taxon>
    </lineage>
</organism>
<feature type="region of interest" description="Disordered" evidence="1">
    <location>
        <begin position="715"/>
        <end position="744"/>
    </location>
</feature>
<gene>
    <name evidence="3" type="ORF">C8A01DRAFT_20205</name>
</gene>
<evidence type="ECO:0000313" key="3">
    <source>
        <dbReference type="EMBL" id="KAK4032766.1"/>
    </source>
</evidence>
<feature type="region of interest" description="Disordered" evidence="1">
    <location>
        <begin position="857"/>
        <end position="890"/>
    </location>
</feature>
<evidence type="ECO:0000256" key="1">
    <source>
        <dbReference type="SAM" id="MobiDB-lite"/>
    </source>
</evidence>
<comment type="caution">
    <text evidence="3">The sequence shown here is derived from an EMBL/GenBank/DDBJ whole genome shotgun (WGS) entry which is preliminary data.</text>
</comment>
<protein>
    <recommendedName>
        <fullName evidence="2">DUF6603 domain-containing protein</fullName>
    </recommendedName>
</protein>
<proteinExistence type="predicted"/>
<dbReference type="Proteomes" id="UP001303115">
    <property type="component" value="Unassembled WGS sequence"/>
</dbReference>
<accession>A0AAN6PAI4</accession>
<reference evidence="4" key="1">
    <citation type="journal article" date="2023" name="Mol. Phylogenet. Evol.">
        <title>Genome-scale phylogeny and comparative genomics of the fungal order Sordariales.</title>
        <authorList>
            <person name="Hensen N."/>
            <person name="Bonometti L."/>
            <person name="Westerberg I."/>
            <person name="Brannstrom I.O."/>
            <person name="Guillou S."/>
            <person name="Cros-Aarteil S."/>
            <person name="Calhoun S."/>
            <person name="Haridas S."/>
            <person name="Kuo A."/>
            <person name="Mondo S."/>
            <person name="Pangilinan J."/>
            <person name="Riley R."/>
            <person name="LaButti K."/>
            <person name="Andreopoulos B."/>
            <person name="Lipzen A."/>
            <person name="Chen C."/>
            <person name="Yan M."/>
            <person name="Daum C."/>
            <person name="Ng V."/>
            <person name="Clum A."/>
            <person name="Steindorff A."/>
            <person name="Ohm R.A."/>
            <person name="Martin F."/>
            <person name="Silar P."/>
            <person name="Natvig D.O."/>
            <person name="Lalanne C."/>
            <person name="Gautier V."/>
            <person name="Ament-Velasquez S.L."/>
            <person name="Kruys A."/>
            <person name="Hutchinson M.I."/>
            <person name="Powell A.J."/>
            <person name="Barry K."/>
            <person name="Miller A.N."/>
            <person name="Grigoriev I.V."/>
            <person name="Debuchy R."/>
            <person name="Gladieux P."/>
            <person name="Hiltunen Thoren M."/>
            <person name="Johannesson H."/>
        </authorList>
    </citation>
    <scope>NUCLEOTIDE SEQUENCE [LARGE SCALE GENOMIC DNA]</scope>
    <source>
        <strain evidence="4">CBS 284.82</strain>
    </source>
</reference>
<sequence>MNISVTPSAAPSTDGVAPEFDFAAITISLPGKPASNPEYPDMAFTTDPTILAANFAGNNPIIANMPTNGLFPYHLFVALGLQTPAPGHQPWKFTQILSYTGLVSGSLGALLQVLSDMFSERPEFELAKGAIWFMKNDSYLTVQRMEWRLSQALVDAVTGILHEWAPQGLEFTEMGLIGRKTMRRQPCAADNLDGSRPPGPGEYELMGETEVILFFTLSCFMNDKKKTLSAFLDFDLKRTGATFTLTIKFDTVPDSAGHDAKDGGTTGATLTELLIWLGTLLGIPMDSVSKSLPRFEQAGVKRVQLACGKKSIDVVKVDLEFDPGWHDASGNSIIFLFEYTYTSGALYPHGLVGKVWLQAPETEWLAPQIMPNYEDHRIIRPSQPVAANVHLLSIMPGDHGYPSELDLSITDLEVSVDGPSIFFTGTLRAASSSEEPHLGIELVEVTLSAAYSWKTDASGNKGEVDHGTYRIDLSTLIDLGPDPYDKSTSSTANNPDNPTCIQASVSLVSGGSGKFFRLIGKMKQVRMTQLARFFPGGDSAIVVDLLGHLLIRSFYIEYDYHKNPAPFAGGSPPPPPSSSAPKPGTASRFLVSALIIVGSIELDLDFFRDQTGWGFNAELAAAPGLNPTVGDILSDLLGADGASLVEAMPDFITNISMSAQTANIKLTIDSMNPPPPAKAGDPAGASAIVTCLTLHLPGPDGLDFELSFAQITEKQAAPSGGGGNSKGNGGKPAPAPDPDGTHRARTKRIVKVTMSKLPWDQIPRPPIIDRLVPAFDCLAFFWVQDPKGTVDSVGNTGLTSAEVRMINGALPFPIPYKDMKGSTKNDTVVVTSGWHFVVLDSGGHGTVKPIIDYAFNKPKTPNNPRGGGGSTPSPTAGMPDKAEDGTGTAKGALEKNTGVFKISNVGLRYEGGELIVFLDVLAHLGPIEFELMGLGFGLNLSKLSLNDLTTLVPSLHLQGMGVEFTQLPIIIAGMFLDKSDANSKLYIGGIALTIEPYQFLAMGSYGEIKKDMNDPDPFAVAQAKGHTFKTVFIFAKLAGPLIELEIVTIGGITLGFGYNSTVIPPTLDQISRFPFIANGQDMQNSGDPLTVMMNLALPSSGVVVPQANSYWFAAGLEGKLLQVLDLTAVVVVGFNPNPTLGIYARANASMPPEAPLNRSFVYVELGIAVNVDFHQGQLSAEGQLAPSSFVLDPACHLTGGFALCYWFGASPHAGDWVFTIGGYHPAYKPAAHYPVPDRLAITWQLSNQVSVRGQAYFALTSKCCMGGGRLDVAFNAGLLSAYLSAYADFLINFHPFFFTGNVGVAVGVEFELEILFISIHIGVTLSAQVHLQGPPFGGSAYVDFWVFGFTIPFGTQSGAPPRKTVEGLCDLLSTIPDPGTSGSRGGSDGDGSLTWDRLHVLSVESGGFADNKQDANSPRSGCWQVRSGVIFTVQSRIPVQEVMNPDFPDEPKANYSNAGVPFWAKPMQLTQSQPLISTMTVTVRKGNDAAHAVDFQVVRPLTKQMPLSLWGVYTPGSEPGDGNNNISSLLDATGGTTPLMVGVTLAAPLPHIAPDLIKPFNALLYSAQGVFTAQDPEPPTLPDHVDPCPGTWDAAQPAPPPASPTDPGADAQWVAVRAAWKAPVVVVDDGSGGGKVVSQQAVVQDVIDFMMWSMGWGSENALDNQVVVADKPSDEPLVWRNFEDLYLAAPMLSVKG</sequence>
<feature type="compositionally biased region" description="Gly residues" evidence="1">
    <location>
        <begin position="719"/>
        <end position="730"/>
    </location>
</feature>
<dbReference type="Pfam" id="PF20248">
    <property type="entry name" value="DUF6603"/>
    <property type="match status" value="1"/>
</dbReference>
<feature type="domain" description="DUF6603" evidence="2">
    <location>
        <begin position="894"/>
        <end position="1363"/>
    </location>
</feature>
<evidence type="ECO:0000313" key="4">
    <source>
        <dbReference type="Proteomes" id="UP001303115"/>
    </source>
</evidence>
<feature type="region of interest" description="Disordered" evidence="1">
    <location>
        <begin position="1587"/>
        <end position="1608"/>
    </location>
</feature>
<dbReference type="InterPro" id="IPR046538">
    <property type="entry name" value="DUF6603"/>
</dbReference>
<evidence type="ECO:0000259" key="2">
    <source>
        <dbReference type="Pfam" id="PF20248"/>
    </source>
</evidence>
<name>A0AAN6PAI4_9PEZI</name>
<keyword evidence="4" id="KW-1185">Reference proteome</keyword>